<evidence type="ECO:0000256" key="2">
    <source>
        <dbReference type="ARBA" id="ARBA00009677"/>
    </source>
</evidence>
<keyword evidence="4 6" id="KW-0975">Bacterial flagellum</keyword>
<comment type="subunit">
    <text evidence="6">The basal body constitutes a major portion of the flagellar organelle and consists of a number of rings mounted on a central rod.</text>
</comment>
<dbReference type="PIRSF" id="PIRSF002889">
    <property type="entry name" value="Rod_FlgB"/>
    <property type="match status" value="1"/>
</dbReference>
<sequence>MSGKFALFDVFAKRMDWLSQRQSVLSQNIANADTPGYVSQDLKEGSFERMLRGRNLLLQTTATHASHMSGTRDPGSGSVRRDEVRDRYETVPSGNSVVVEDELGKIANTQMHHSTVTNLYAKYTQMFKMAAGGGAR</sequence>
<gene>
    <name evidence="9" type="primary">flgB</name>
    <name evidence="9" type="ORF">ACFOW6_06350</name>
</gene>
<dbReference type="Proteomes" id="UP001595799">
    <property type="component" value="Unassembled WGS sequence"/>
</dbReference>
<comment type="subcellular location">
    <subcellularLocation>
        <location evidence="1 6">Bacterial flagellum basal body</location>
    </subcellularLocation>
</comment>
<evidence type="ECO:0000256" key="7">
    <source>
        <dbReference type="SAM" id="MobiDB-lite"/>
    </source>
</evidence>
<organism evidence="9 10">
    <name type="scientific">Fodinicurvata halophila</name>
    <dbReference type="NCBI Taxonomy" id="1419723"/>
    <lineage>
        <taxon>Bacteria</taxon>
        <taxon>Pseudomonadati</taxon>
        <taxon>Pseudomonadota</taxon>
        <taxon>Alphaproteobacteria</taxon>
        <taxon>Rhodospirillales</taxon>
        <taxon>Rhodovibrionaceae</taxon>
        <taxon>Fodinicurvata</taxon>
    </lineage>
</organism>
<evidence type="ECO:0000313" key="10">
    <source>
        <dbReference type="Proteomes" id="UP001595799"/>
    </source>
</evidence>
<dbReference type="Pfam" id="PF00460">
    <property type="entry name" value="Flg_bb_rod"/>
    <property type="match status" value="1"/>
</dbReference>
<evidence type="ECO:0000259" key="8">
    <source>
        <dbReference type="Pfam" id="PF00460"/>
    </source>
</evidence>
<name>A0ABV8UL25_9PROT</name>
<protein>
    <recommendedName>
        <fullName evidence="3 6">Flagellar basal body rod protein FlgB</fullName>
    </recommendedName>
</protein>
<dbReference type="NCBIfam" id="TIGR01396">
    <property type="entry name" value="FlgB"/>
    <property type="match status" value="1"/>
</dbReference>
<keyword evidence="10" id="KW-1185">Reference proteome</keyword>
<evidence type="ECO:0000256" key="1">
    <source>
        <dbReference type="ARBA" id="ARBA00004117"/>
    </source>
</evidence>
<keyword evidence="9" id="KW-0282">Flagellum</keyword>
<evidence type="ECO:0000256" key="5">
    <source>
        <dbReference type="ARBA" id="ARBA00024934"/>
    </source>
</evidence>
<dbReference type="InterPro" id="IPR006300">
    <property type="entry name" value="FlgB"/>
</dbReference>
<comment type="caution">
    <text evidence="9">The sequence shown here is derived from an EMBL/GenBank/DDBJ whole genome shotgun (WGS) entry which is preliminary data.</text>
</comment>
<evidence type="ECO:0000256" key="3">
    <source>
        <dbReference type="ARBA" id="ARBA00014376"/>
    </source>
</evidence>
<proteinExistence type="inferred from homology"/>
<accession>A0ABV8UL25</accession>
<keyword evidence="9" id="KW-0966">Cell projection</keyword>
<reference evidence="10" key="1">
    <citation type="journal article" date="2019" name="Int. J. Syst. Evol. Microbiol.">
        <title>The Global Catalogue of Microorganisms (GCM) 10K type strain sequencing project: providing services to taxonomists for standard genome sequencing and annotation.</title>
        <authorList>
            <consortium name="The Broad Institute Genomics Platform"/>
            <consortium name="The Broad Institute Genome Sequencing Center for Infectious Disease"/>
            <person name="Wu L."/>
            <person name="Ma J."/>
        </authorList>
    </citation>
    <scope>NUCLEOTIDE SEQUENCE [LARGE SCALE GENOMIC DNA]</scope>
    <source>
        <strain evidence="10">CECT 8472</strain>
    </source>
</reference>
<feature type="domain" description="Flagellar basal body rod protein N-terminal" evidence="8">
    <location>
        <begin position="18"/>
        <end position="37"/>
    </location>
</feature>
<evidence type="ECO:0000313" key="9">
    <source>
        <dbReference type="EMBL" id="MFC4351163.1"/>
    </source>
</evidence>
<feature type="region of interest" description="Disordered" evidence="7">
    <location>
        <begin position="61"/>
        <end position="86"/>
    </location>
</feature>
<keyword evidence="9" id="KW-0969">Cilium</keyword>
<dbReference type="InterPro" id="IPR001444">
    <property type="entry name" value="Flag_bb_rod_N"/>
</dbReference>
<dbReference type="RefSeq" id="WP_382421502.1">
    <property type="nucleotide sequence ID" value="NZ_JBHSCW010000003.1"/>
</dbReference>
<evidence type="ECO:0000256" key="6">
    <source>
        <dbReference type="PIRNR" id="PIRNR002889"/>
    </source>
</evidence>
<evidence type="ECO:0000256" key="4">
    <source>
        <dbReference type="ARBA" id="ARBA00023143"/>
    </source>
</evidence>
<comment type="similarity">
    <text evidence="2 6">Belongs to the flagella basal body rod proteins family.</text>
</comment>
<dbReference type="EMBL" id="JBHSCW010000003">
    <property type="protein sequence ID" value="MFC4351163.1"/>
    <property type="molecule type" value="Genomic_DNA"/>
</dbReference>
<comment type="function">
    <text evidence="5 6">Structural component of flagellum, the bacterial motility apparatus. Part of the rod structure of flagellar basal body.</text>
</comment>